<dbReference type="GO" id="GO:0016020">
    <property type="term" value="C:membrane"/>
    <property type="evidence" value="ECO:0007669"/>
    <property type="project" value="UniProtKB-SubCell"/>
</dbReference>
<keyword evidence="8" id="KW-1185">Reference proteome</keyword>
<evidence type="ECO:0000313" key="8">
    <source>
        <dbReference type="Proteomes" id="UP001154420"/>
    </source>
</evidence>
<feature type="transmembrane region" description="Helical" evidence="5">
    <location>
        <begin position="430"/>
        <end position="453"/>
    </location>
</feature>
<dbReference type="InterPro" id="IPR007016">
    <property type="entry name" value="O-antigen_ligase-rel_domated"/>
</dbReference>
<dbReference type="Proteomes" id="UP001154420">
    <property type="component" value="Unassembled WGS sequence"/>
</dbReference>
<comment type="subcellular location">
    <subcellularLocation>
        <location evidence="1">Membrane</location>
        <topology evidence="1">Multi-pass membrane protein</topology>
    </subcellularLocation>
</comment>
<feature type="transmembrane region" description="Helical" evidence="5">
    <location>
        <begin position="210"/>
        <end position="243"/>
    </location>
</feature>
<feature type="transmembrane region" description="Helical" evidence="5">
    <location>
        <begin position="465"/>
        <end position="488"/>
    </location>
</feature>
<evidence type="ECO:0000256" key="5">
    <source>
        <dbReference type="SAM" id="Phobius"/>
    </source>
</evidence>
<dbReference type="PANTHER" id="PTHR37422:SF23">
    <property type="entry name" value="TEICHURONIC ACID BIOSYNTHESIS PROTEIN TUAE"/>
    <property type="match status" value="1"/>
</dbReference>
<keyword evidence="3 5" id="KW-1133">Transmembrane helix</keyword>
<comment type="caution">
    <text evidence="7">The sequence shown here is derived from an EMBL/GenBank/DDBJ whole genome shotgun (WGS) entry which is preliminary data.</text>
</comment>
<organism evidence="7 8">
    <name type="scientific">Parablautia muri</name>
    <dbReference type="NCBI Taxonomy" id="2320879"/>
    <lineage>
        <taxon>Bacteria</taxon>
        <taxon>Bacillati</taxon>
        <taxon>Bacillota</taxon>
        <taxon>Clostridia</taxon>
        <taxon>Lachnospirales</taxon>
        <taxon>Lachnospiraceae</taxon>
        <taxon>Parablautia</taxon>
    </lineage>
</organism>
<dbReference type="RefSeq" id="WP_160558187.1">
    <property type="nucleotide sequence ID" value="NZ_QZDT01000001.1"/>
</dbReference>
<feature type="transmembrane region" description="Helical" evidence="5">
    <location>
        <begin position="37"/>
        <end position="60"/>
    </location>
</feature>
<feature type="transmembrane region" description="Helical" evidence="5">
    <location>
        <begin position="332"/>
        <end position="356"/>
    </location>
</feature>
<feature type="transmembrane region" description="Helical" evidence="5">
    <location>
        <begin position="255"/>
        <end position="275"/>
    </location>
</feature>
<keyword evidence="2 5" id="KW-0812">Transmembrane</keyword>
<evidence type="ECO:0000256" key="1">
    <source>
        <dbReference type="ARBA" id="ARBA00004141"/>
    </source>
</evidence>
<feature type="transmembrane region" description="Helical" evidence="5">
    <location>
        <begin position="140"/>
        <end position="161"/>
    </location>
</feature>
<evidence type="ECO:0000313" key="7">
    <source>
        <dbReference type="EMBL" id="NBJ91089.1"/>
    </source>
</evidence>
<name>A0A9X5GQE4_9FIRM</name>
<feature type="transmembrane region" description="Helical" evidence="5">
    <location>
        <begin position="113"/>
        <end position="134"/>
    </location>
</feature>
<dbReference type="PANTHER" id="PTHR37422">
    <property type="entry name" value="TEICHURONIC ACID BIOSYNTHESIS PROTEIN TUAE"/>
    <property type="match status" value="1"/>
</dbReference>
<keyword evidence="4 5" id="KW-0472">Membrane</keyword>
<dbReference type="EMBL" id="QZDT01000001">
    <property type="protein sequence ID" value="NBJ91089.1"/>
    <property type="molecule type" value="Genomic_DNA"/>
</dbReference>
<reference evidence="7" key="1">
    <citation type="submission" date="2018-09" db="EMBL/GenBank/DDBJ databases">
        <title>Murine metabolic-syndrome-specific gut microbial biobank.</title>
        <authorList>
            <person name="Liu C."/>
        </authorList>
    </citation>
    <scope>NUCLEOTIDE SEQUENCE</scope>
    <source>
        <strain evidence="7">D42-62</strain>
    </source>
</reference>
<dbReference type="InterPro" id="IPR051533">
    <property type="entry name" value="WaaL-like"/>
</dbReference>
<feature type="transmembrane region" description="Helical" evidence="5">
    <location>
        <begin position="182"/>
        <end position="204"/>
    </location>
</feature>
<dbReference type="AlphaFoldDB" id="A0A9X5GQE4"/>
<sequence length="507" mass="56822">MIKKAGSLVTTAYLLLIFGIYPFYMHQGYADIAEAKYHFFIYSSLAAVVILVVTGAIYGGQTLYCRFTQREPYLINWDSLSLTDMLVILYATEIFISYVFSYDKKEALWGTEGWYMGLVLLLTLCVLYFVISGFWNGSKIVWQAAVFASEVVFLLGILDRFSIYLVPLKLRNPAFISTLGNINWFCGYLSIIAPIGISLFLFGTETKWMYGIYAFIAFLAGFCQGGSSVFLFWGALFYILLWIAIQKKVWIENYFFLLSLWGFSAQIIGILRVIIPEGYNYDIDSLCVRASEHPFTLLVGIVSLGIYMLLRIRKSGEINEKTQSMIHKTMGIVLAAGILLYLALAGLNSQLGILVFGQSELFSFNETWGNGRGAALAGSIEAYRQMPLLRKFLGAGPDCFSAYVYSLEEVAAMLRDSFGGNRLTNAHNELLTSLINTGIVGTCLFVSIFVSFAHSCIKKGRKNPVFYLFVVSITCYFVHNTISFAQVLNFPFLFLLLGMGESLEVNS</sequence>
<protein>
    <recommendedName>
        <fullName evidence="6">O-antigen ligase-related domain-containing protein</fullName>
    </recommendedName>
</protein>
<feature type="transmembrane region" description="Helical" evidence="5">
    <location>
        <begin position="295"/>
        <end position="312"/>
    </location>
</feature>
<evidence type="ECO:0000259" key="6">
    <source>
        <dbReference type="Pfam" id="PF04932"/>
    </source>
</evidence>
<feature type="transmembrane region" description="Helical" evidence="5">
    <location>
        <begin position="80"/>
        <end position="101"/>
    </location>
</feature>
<feature type="domain" description="O-antigen ligase-related" evidence="6">
    <location>
        <begin position="297"/>
        <end position="446"/>
    </location>
</feature>
<accession>A0A9X5GQE4</accession>
<gene>
    <name evidence="7" type="ORF">D5281_00410</name>
</gene>
<dbReference type="OrthoDB" id="9796676at2"/>
<evidence type="ECO:0000256" key="4">
    <source>
        <dbReference type="ARBA" id="ARBA00023136"/>
    </source>
</evidence>
<evidence type="ECO:0000256" key="2">
    <source>
        <dbReference type="ARBA" id="ARBA00022692"/>
    </source>
</evidence>
<proteinExistence type="predicted"/>
<dbReference type="Pfam" id="PF04932">
    <property type="entry name" value="Wzy_C"/>
    <property type="match status" value="1"/>
</dbReference>
<evidence type="ECO:0000256" key="3">
    <source>
        <dbReference type="ARBA" id="ARBA00022989"/>
    </source>
</evidence>
<feature type="transmembrane region" description="Helical" evidence="5">
    <location>
        <begin position="6"/>
        <end position="25"/>
    </location>
</feature>